<reference evidence="1" key="1">
    <citation type="submission" date="2020-10" db="EMBL/GenBank/DDBJ databases">
        <title>Taxonomic study of unclassified bacteria belonging to the class Ktedonobacteria.</title>
        <authorList>
            <person name="Yabe S."/>
            <person name="Wang C.M."/>
            <person name="Zheng Y."/>
            <person name="Sakai Y."/>
            <person name="Cavaletti L."/>
            <person name="Monciardini P."/>
            <person name="Donadio S."/>
        </authorList>
    </citation>
    <scope>NUCLEOTIDE SEQUENCE</scope>
    <source>
        <strain evidence="1">SOSP1-1</strain>
    </source>
</reference>
<sequence length="102" mass="11912">MEALRASLLGQQLRWIAEYVEGYLAAREPERKQRWAWSKEEEVVVRGGMRREVYAVCAIVYGSAAEGNAWSYLRQWQQRTWVSSCMRPCCSFISNTCLWISL</sequence>
<organism evidence="1 2">
    <name type="scientific">Ktedonospora formicarum</name>
    <dbReference type="NCBI Taxonomy" id="2778364"/>
    <lineage>
        <taxon>Bacteria</taxon>
        <taxon>Bacillati</taxon>
        <taxon>Chloroflexota</taxon>
        <taxon>Ktedonobacteria</taxon>
        <taxon>Ktedonobacterales</taxon>
        <taxon>Ktedonobacteraceae</taxon>
        <taxon>Ktedonospora</taxon>
    </lineage>
</organism>
<accession>A0A8J3I6N4</accession>
<comment type="caution">
    <text evidence="1">The sequence shown here is derived from an EMBL/GenBank/DDBJ whole genome shotgun (WGS) entry which is preliminary data.</text>
</comment>
<name>A0A8J3I6N4_9CHLR</name>
<dbReference type="Proteomes" id="UP000612362">
    <property type="component" value="Unassembled WGS sequence"/>
</dbReference>
<gene>
    <name evidence="1" type="ORF">KSX_87120</name>
</gene>
<evidence type="ECO:0000313" key="1">
    <source>
        <dbReference type="EMBL" id="GHO50549.1"/>
    </source>
</evidence>
<evidence type="ECO:0000313" key="2">
    <source>
        <dbReference type="Proteomes" id="UP000612362"/>
    </source>
</evidence>
<keyword evidence="2" id="KW-1185">Reference proteome</keyword>
<proteinExistence type="predicted"/>
<dbReference type="AlphaFoldDB" id="A0A8J3I6N4"/>
<dbReference type="EMBL" id="BNJF01000008">
    <property type="protein sequence ID" value="GHO50549.1"/>
    <property type="molecule type" value="Genomic_DNA"/>
</dbReference>
<protein>
    <submittedName>
        <fullName evidence="1">Uncharacterized protein</fullName>
    </submittedName>
</protein>